<dbReference type="InParanoid" id="A0A1V8TBR8"/>
<dbReference type="SUPFAM" id="SSF144232">
    <property type="entry name" value="HIT/MYND zinc finger-like"/>
    <property type="match status" value="1"/>
</dbReference>
<evidence type="ECO:0000313" key="8">
    <source>
        <dbReference type="Proteomes" id="UP000192596"/>
    </source>
</evidence>
<dbReference type="Pfam" id="PF01753">
    <property type="entry name" value="zf-MYND"/>
    <property type="match status" value="1"/>
</dbReference>
<evidence type="ECO:0000256" key="2">
    <source>
        <dbReference type="ARBA" id="ARBA00022771"/>
    </source>
</evidence>
<dbReference type="Proteomes" id="UP000192596">
    <property type="component" value="Unassembled WGS sequence"/>
</dbReference>
<feature type="domain" description="MYND-type" evidence="6">
    <location>
        <begin position="22"/>
        <end position="60"/>
    </location>
</feature>
<dbReference type="EMBL" id="NAJO01000011">
    <property type="protein sequence ID" value="OQO08833.1"/>
    <property type="molecule type" value="Genomic_DNA"/>
</dbReference>
<name>A0A1V8TBR8_9PEZI</name>
<dbReference type="PROSITE" id="PS01360">
    <property type="entry name" value="ZF_MYND_1"/>
    <property type="match status" value="1"/>
</dbReference>
<dbReference type="AlphaFoldDB" id="A0A1V8TBR8"/>
<evidence type="ECO:0000256" key="5">
    <source>
        <dbReference type="SAM" id="MobiDB-lite"/>
    </source>
</evidence>
<dbReference type="STRING" id="1507870.A0A1V8TBR8"/>
<proteinExistence type="predicted"/>
<keyword evidence="8" id="KW-1185">Reference proteome</keyword>
<dbReference type="PROSITE" id="PS50865">
    <property type="entry name" value="ZF_MYND_2"/>
    <property type="match status" value="1"/>
</dbReference>
<keyword evidence="3" id="KW-0862">Zinc</keyword>
<organism evidence="7 8">
    <name type="scientific">Cryoendolithus antarcticus</name>
    <dbReference type="NCBI Taxonomy" id="1507870"/>
    <lineage>
        <taxon>Eukaryota</taxon>
        <taxon>Fungi</taxon>
        <taxon>Dikarya</taxon>
        <taxon>Ascomycota</taxon>
        <taxon>Pezizomycotina</taxon>
        <taxon>Dothideomycetes</taxon>
        <taxon>Dothideomycetidae</taxon>
        <taxon>Cladosporiales</taxon>
        <taxon>Cladosporiaceae</taxon>
        <taxon>Cryoendolithus</taxon>
    </lineage>
</organism>
<dbReference type="GO" id="GO:0008270">
    <property type="term" value="F:zinc ion binding"/>
    <property type="evidence" value="ECO:0007669"/>
    <property type="project" value="UniProtKB-KW"/>
</dbReference>
<evidence type="ECO:0000259" key="6">
    <source>
        <dbReference type="PROSITE" id="PS50865"/>
    </source>
</evidence>
<reference evidence="8" key="1">
    <citation type="submission" date="2017-03" db="EMBL/GenBank/DDBJ databases">
        <title>Genomes of endolithic fungi from Antarctica.</title>
        <authorList>
            <person name="Coleine C."/>
            <person name="Masonjones S."/>
            <person name="Stajich J.E."/>
        </authorList>
    </citation>
    <scope>NUCLEOTIDE SEQUENCE [LARGE SCALE GENOMIC DNA]</scope>
    <source>
        <strain evidence="8">CCFEE 5527</strain>
    </source>
</reference>
<sequence>MDREPNSQEAAARPSKTSLDRCQYCNITSTLVLRCEGCKVTHYCSKWHYDLDRADHQPRCNDIKICRAKIDGAVVSESVGRHLALAEALFRLGTNDSVSEALQISTRLITPASDDTRALVLGLLLRMDMDLECYDFIKLHSAYGDCWIPGEDPDYALTIIPHRKREADGVLEQPTLCCTGRGDDEHLVGLELLLELKLLVDLISIRSISYALDSANFNKYIFRIHLGMSYDYDDMFRTDADEYSNALRYIDSVNAVWHDIEGIPELLKAAHASAMRGRKRETQRRYGPSGRIDRRTGCDQVIDREEVERLQREDCTVRMWEHLELVVVDAQSISTRRPSRLEYIRRWMEEYDGPKKSETTDGNGGEDGNVDDAAETNAAGKAAVHDDAAGDAGGDDAAEVDVIGDAGGLRRRR</sequence>
<gene>
    <name evidence="7" type="ORF">B0A48_05723</name>
</gene>
<evidence type="ECO:0000256" key="4">
    <source>
        <dbReference type="PROSITE-ProRule" id="PRU00134"/>
    </source>
</evidence>
<dbReference type="OrthoDB" id="5952526at2759"/>
<evidence type="ECO:0000256" key="1">
    <source>
        <dbReference type="ARBA" id="ARBA00022723"/>
    </source>
</evidence>
<keyword evidence="2 4" id="KW-0863">Zinc-finger</keyword>
<evidence type="ECO:0000256" key="3">
    <source>
        <dbReference type="ARBA" id="ARBA00022833"/>
    </source>
</evidence>
<keyword evidence="1" id="KW-0479">Metal-binding</keyword>
<evidence type="ECO:0000313" key="7">
    <source>
        <dbReference type="EMBL" id="OQO08833.1"/>
    </source>
</evidence>
<feature type="region of interest" description="Disordered" evidence="5">
    <location>
        <begin position="353"/>
        <end position="413"/>
    </location>
</feature>
<comment type="caution">
    <text evidence="7">The sequence shown here is derived from an EMBL/GenBank/DDBJ whole genome shotgun (WGS) entry which is preliminary data.</text>
</comment>
<dbReference type="InterPro" id="IPR002893">
    <property type="entry name" value="Znf_MYND"/>
</dbReference>
<accession>A0A1V8TBR8</accession>
<protein>
    <recommendedName>
        <fullName evidence="6">MYND-type domain-containing protein</fullName>
    </recommendedName>
</protein>
<dbReference type="Gene3D" id="6.10.140.2220">
    <property type="match status" value="1"/>
</dbReference>